<dbReference type="AlphaFoldDB" id="A0AA45WNR1"/>
<comment type="caution">
    <text evidence="2">The sequence shown here is derived from an EMBL/GenBank/DDBJ whole genome shotgun (WGS) entry which is preliminary data.</text>
</comment>
<dbReference type="RefSeq" id="WP_284724243.1">
    <property type="nucleotide sequence ID" value="NZ_FXTU01000003.1"/>
</dbReference>
<organism evidence="2 3">
    <name type="scientific">Laceyella tengchongensis</name>
    <dbReference type="NCBI Taxonomy" id="574699"/>
    <lineage>
        <taxon>Bacteria</taxon>
        <taxon>Bacillati</taxon>
        <taxon>Bacillota</taxon>
        <taxon>Bacilli</taxon>
        <taxon>Bacillales</taxon>
        <taxon>Thermoactinomycetaceae</taxon>
        <taxon>Laceyella</taxon>
    </lineage>
</organism>
<dbReference type="CDD" id="cd11545">
    <property type="entry name" value="NTP-PPase_YP_001813558"/>
    <property type="match status" value="1"/>
</dbReference>
<protein>
    <submittedName>
        <fullName evidence="2">Predicted phosphohydrolase, Cof family, HAD superfamily</fullName>
    </submittedName>
</protein>
<accession>A0AA45WNR1</accession>
<keyword evidence="3" id="KW-1185">Reference proteome</keyword>
<name>A0AA45WNR1_9BACL</name>
<dbReference type="Proteomes" id="UP001157946">
    <property type="component" value="Unassembled WGS sequence"/>
</dbReference>
<dbReference type="Gene3D" id="1.10.3420.10">
    <property type="entry name" value="putative ntp pyrophosphohydrolase like domain"/>
    <property type="match status" value="1"/>
</dbReference>
<reference evidence="2" key="1">
    <citation type="submission" date="2017-05" db="EMBL/GenBank/DDBJ databases">
        <authorList>
            <person name="Varghese N."/>
            <person name="Submissions S."/>
        </authorList>
    </citation>
    <scope>NUCLEOTIDE SEQUENCE</scope>
    <source>
        <strain evidence="2">DSM 45262</strain>
    </source>
</reference>
<dbReference type="Pfam" id="PF01503">
    <property type="entry name" value="PRA-PH"/>
    <property type="match status" value="1"/>
</dbReference>
<sequence>MNKAWKDVKAFHEAFNVPVQEKPCKLEQERVRKRADWMMEEIREFLEAKTLTEQADAMIDVIYLALGTLVEMGVRPEELFRIVHEANMSKLWEDGKPRYRESDGKVIKPPTWQGPEPLLSMEIARQQSGCDDKQEQ</sequence>
<dbReference type="InterPro" id="IPR021130">
    <property type="entry name" value="PRib-ATP_PPHydrolase-like"/>
</dbReference>
<evidence type="ECO:0000313" key="2">
    <source>
        <dbReference type="EMBL" id="SMP18998.1"/>
    </source>
</evidence>
<dbReference type="EMBL" id="FXTU01000003">
    <property type="protein sequence ID" value="SMP18998.1"/>
    <property type="molecule type" value="Genomic_DNA"/>
</dbReference>
<evidence type="ECO:0000313" key="3">
    <source>
        <dbReference type="Proteomes" id="UP001157946"/>
    </source>
</evidence>
<feature type="region of interest" description="Disordered" evidence="1">
    <location>
        <begin position="98"/>
        <end position="117"/>
    </location>
</feature>
<gene>
    <name evidence="2" type="ORF">SAMN06265361_103235</name>
</gene>
<proteinExistence type="predicted"/>
<evidence type="ECO:0000256" key="1">
    <source>
        <dbReference type="SAM" id="MobiDB-lite"/>
    </source>
</evidence>
<dbReference type="InterPro" id="IPR023292">
    <property type="entry name" value="NTP_PyroPHydrolase-like_dom_sf"/>
</dbReference>